<evidence type="ECO:0000256" key="1">
    <source>
        <dbReference type="SAM" id="SignalP"/>
    </source>
</evidence>
<reference evidence="2 3" key="1">
    <citation type="submission" date="2016-08" db="EMBL/GenBank/DDBJ databases">
        <title>Genomes of anaerobic fungi encode conserved fungal cellulosomes for biomass hydrolysis.</title>
        <authorList>
            <consortium name="DOE Joint Genome Institute"/>
            <person name="Haitjema C.H."/>
            <person name="Gilmore S.P."/>
            <person name="Henske J.K."/>
            <person name="Solomon K.V."/>
            <person name="De Groot R."/>
            <person name="Kuo A."/>
            <person name="Mondo S.J."/>
            <person name="Salamov A.A."/>
            <person name="Labutti K."/>
            <person name="Zhao Z."/>
            <person name="Chiniquy J."/>
            <person name="Barry K."/>
            <person name="Brewer H.M."/>
            <person name="Purvine S.O."/>
            <person name="Wright A.T."/>
            <person name="Boxma B."/>
            <person name="Van Alen T."/>
            <person name="Hackstein J.H."/>
            <person name="Baker S.E."/>
            <person name="Grigoriev I.V."/>
            <person name="O'Malley M.A."/>
        </authorList>
    </citation>
    <scope>NUCLEOTIDE SEQUENCE [LARGE SCALE GENOMIC DNA]</scope>
    <source>
        <strain evidence="3">finn</strain>
    </source>
</reference>
<dbReference type="EMBL" id="MCFH01000009">
    <property type="protein sequence ID" value="ORX55449.1"/>
    <property type="molecule type" value="Genomic_DNA"/>
</dbReference>
<reference evidence="2 3" key="2">
    <citation type="submission" date="2016-08" db="EMBL/GenBank/DDBJ databases">
        <title>Pervasive Adenine N6-methylation of Active Genes in Fungi.</title>
        <authorList>
            <consortium name="DOE Joint Genome Institute"/>
            <person name="Mondo S.J."/>
            <person name="Dannebaum R.O."/>
            <person name="Kuo R.C."/>
            <person name="Labutti K."/>
            <person name="Haridas S."/>
            <person name="Kuo A."/>
            <person name="Salamov A."/>
            <person name="Ahrendt S.R."/>
            <person name="Lipzen A."/>
            <person name="Sullivan W."/>
            <person name="Andreopoulos W.B."/>
            <person name="Clum A."/>
            <person name="Lindquist E."/>
            <person name="Daum C."/>
            <person name="Ramamoorthy G.K."/>
            <person name="Gryganskyi A."/>
            <person name="Culley D."/>
            <person name="Magnuson J.K."/>
            <person name="James T.Y."/>
            <person name="O'Malley M.A."/>
            <person name="Stajich J.E."/>
            <person name="Spatafora J.W."/>
            <person name="Visel A."/>
            <person name="Grigoriev I.V."/>
        </authorList>
    </citation>
    <scope>NUCLEOTIDE SEQUENCE [LARGE SCALE GENOMIC DNA]</scope>
    <source>
        <strain evidence="3">finn</strain>
    </source>
</reference>
<keyword evidence="3" id="KW-1185">Reference proteome</keyword>
<proteinExistence type="predicted"/>
<organism evidence="2 3">
    <name type="scientific">Piromyces finnis</name>
    <dbReference type="NCBI Taxonomy" id="1754191"/>
    <lineage>
        <taxon>Eukaryota</taxon>
        <taxon>Fungi</taxon>
        <taxon>Fungi incertae sedis</taxon>
        <taxon>Chytridiomycota</taxon>
        <taxon>Chytridiomycota incertae sedis</taxon>
        <taxon>Neocallimastigomycetes</taxon>
        <taxon>Neocallimastigales</taxon>
        <taxon>Neocallimastigaceae</taxon>
        <taxon>Piromyces</taxon>
    </lineage>
</organism>
<gene>
    <name evidence="2" type="ORF">BCR36DRAFT_368187</name>
</gene>
<protein>
    <recommendedName>
        <fullName evidence="4">Roadblock/LAMTOR2 domain-containing protein</fullName>
    </recommendedName>
</protein>
<name>A0A1Y1VGG4_9FUNG</name>
<evidence type="ECO:0000313" key="3">
    <source>
        <dbReference type="Proteomes" id="UP000193719"/>
    </source>
</evidence>
<evidence type="ECO:0008006" key="4">
    <source>
        <dbReference type="Google" id="ProtNLM"/>
    </source>
</evidence>
<feature type="signal peptide" evidence="1">
    <location>
        <begin position="1"/>
        <end position="18"/>
    </location>
</feature>
<comment type="caution">
    <text evidence="2">The sequence shown here is derived from an EMBL/GenBank/DDBJ whole genome shotgun (WGS) entry which is preliminary data.</text>
</comment>
<evidence type="ECO:0000313" key="2">
    <source>
        <dbReference type="EMBL" id="ORX55449.1"/>
    </source>
</evidence>
<sequence>MSFKNYILLIIHIYKTLVFVNQSSDVIQATKMLEKVPNCDIYMLMSHEGDVLVYTDNFVNLNQIAEQIYEMLNDSQKIIESGNNGGFIKLCISYMTYTLQITMDNSFIYVIQQKRN</sequence>
<dbReference type="AlphaFoldDB" id="A0A1Y1VGG4"/>
<dbReference type="OrthoDB" id="2115997at2759"/>
<dbReference type="Proteomes" id="UP000193719">
    <property type="component" value="Unassembled WGS sequence"/>
</dbReference>
<feature type="chain" id="PRO_5013141415" description="Roadblock/LAMTOR2 domain-containing protein" evidence="1">
    <location>
        <begin position="19"/>
        <end position="116"/>
    </location>
</feature>
<keyword evidence="1" id="KW-0732">Signal</keyword>
<accession>A0A1Y1VGG4</accession>